<proteinExistence type="predicted"/>
<reference evidence="2 3" key="1">
    <citation type="submission" date="2022-01" db="EMBL/GenBank/DDBJ databases">
        <title>Whole genome-based taxonomy of the Shewanellaceae.</title>
        <authorList>
            <person name="Martin-Rodriguez A.J."/>
        </authorList>
    </citation>
    <scope>NUCLEOTIDE SEQUENCE [LARGE SCALE GENOMIC DNA]</scope>
    <source>
        <strain evidence="2 3">DSM 24955</strain>
    </source>
</reference>
<gene>
    <name evidence="2" type="ORF">L2737_05860</name>
</gene>
<protein>
    <recommendedName>
        <fullName evidence="4">Flagellar hook-length control protein-like C-terminal domain-containing protein</fullName>
    </recommendedName>
</protein>
<organism evidence="2 3">
    <name type="scientific">Shewanella electrodiphila</name>
    <dbReference type="NCBI Taxonomy" id="934143"/>
    <lineage>
        <taxon>Bacteria</taxon>
        <taxon>Pseudomonadati</taxon>
        <taxon>Pseudomonadota</taxon>
        <taxon>Gammaproteobacteria</taxon>
        <taxon>Alteromonadales</taxon>
        <taxon>Shewanellaceae</taxon>
        <taxon>Shewanella</taxon>
    </lineage>
</organism>
<evidence type="ECO:0008006" key="4">
    <source>
        <dbReference type="Google" id="ProtNLM"/>
    </source>
</evidence>
<name>A0ABT0KLX5_9GAMM</name>
<dbReference type="RefSeq" id="WP_248955071.1">
    <property type="nucleotide sequence ID" value="NZ_JAKIKU010000002.1"/>
</dbReference>
<sequence>MTSMKLPTSTDKPASKTSKLDSQASHVLKSTVNTNSKTAQLNYQGTNSNVSSPAEQTSVAQSPVKDNSSTLPANAVLLPVKMLINTPSTSANLSKTDDSFNQKPAIVSITIEGNNFQFKANEQIIKLIQMGAKGLLSTDSISQLQNIVSHKINTSSEQLSAQLVLVSQAIKLKLPTEIVNLAQSNGVTSQQLLALATRPQGYPLPLVELNANRLMFENGTNVIVSSLTKLPSGLNLATVTQLAGQLQLSLSPIKLIDNVSLSPTNNVPVTQVKPQLGNMVFSKHEPVQLLTQYLKNLERIPLVNEKSPYLVGNKPITSELNRQLPQNINALVQQPFTAQRLEQLSQQLIQQLAHQNNGHNSLTKSQFKQLQTLVNQNLLKPESVLAEKQVNEVKLLISKLNPSPLTSELSKPGGTVKSPFEVLNQNLSKAGAMPIQKATSEVQQNLASQLIKLIPSLDLSPLTELANPSLLKAELKSLTSLNLAQTTPANINLSGGAITTLFQLLLGFKLTAKNTSISPRLQSYMAKLQQKIAKPASLAPQLLSALDKAGSLESMGKLASSISLYQQSSDANQNLTWYFALPYSIGQRDEQLEGKFEKQPGEDNEDKQQNWRLQLKFNLAQGPILVMAHKQGEYLDLTFTGNDTQVLSKVEQFQASLMDKIQQAGLQAREISTLVDHVPPTLLPGDHYLVKTNA</sequence>
<dbReference type="EMBL" id="JAKIKU010000002">
    <property type="protein sequence ID" value="MCL1044852.1"/>
    <property type="molecule type" value="Genomic_DNA"/>
</dbReference>
<evidence type="ECO:0000256" key="1">
    <source>
        <dbReference type="SAM" id="MobiDB-lite"/>
    </source>
</evidence>
<evidence type="ECO:0000313" key="3">
    <source>
        <dbReference type="Proteomes" id="UP001202134"/>
    </source>
</evidence>
<dbReference type="Proteomes" id="UP001202134">
    <property type="component" value="Unassembled WGS sequence"/>
</dbReference>
<feature type="region of interest" description="Disordered" evidence="1">
    <location>
        <begin position="1"/>
        <end position="70"/>
    </location>
</feature>
<keyword evidence="3" id="KW-1185">Reference proteome</keyword>
<comment type="caution">
    <text evidence="2">The sequence shown here is derived from an EMBL/GenBank/DDBJ whole genome shotgun (WGS) entry which is preliminary data.</text>
</comment>
<accession>A0ABT0KLX5</accession>
<evidence type="ECO:0000313" key="2">
    <source>
        <dbReference type="EMBL" id="MCL1044852.1"/>
    </source>
</evidence>